<dbReference type="RefSeq" id="WP_311484073.1">
    <property type="nucleotide sequence ID" value="NZ_JAVRHP010000027.1"/>
</dbReference>
<proteinExistence type="predicted"/>
<dbReference type="Gene3D" id="2.60.40.10">
    <property type="entry name" value="Immunoglobulins"/>
    <property type="match status" value="1"/>
</dbReference>
<evidence type="ECO:0000256" key="1">
    <source>
        <dbReference type="SAM" id="SignalP"/>
    </source>
</evidence>
<evidence type="ECO:0000313" key="3">
    <source>
        <dbReference type="EMBL" id="MDT0649915.1"/>
    </source>
</evidence>
<evidence type="ECO:0000313" key="4">
    <source>
        <dbReference type="Proteomes" id="UP001248819"/>
    </source>
</evidence>
<accession>A0ABU3CVH2</accession>
<organism evidence="3 4">
    <name type="scientific">Autumnicola edwardsiae</name>
    <dbReference type="NCBI Taxonomy" id="3075594"/>
    <lineage>
        <taxon>Bacteria</taxon>
        <taxon>Pseudomonadati</taxon>
        <taxon>Bacteroidota</taxon>
        <taxon>Flavobacteriia</taxon>
        <taxon>Flavobacteriales</taxon>
        <taxon>Flavobacteriaceae</taxon>
        <taxon>Autumnicola</taxon>
    </lineage>
</organism>
<evidence type="ECO:0000259" key="2">
    <source>
        <dbReference type="Pfam" id="PF14292"/>
    </source>
</evidence>
<dbReference type="InterPro" id="IPR013783">
    <property type="entry name" value="Ig-like_fold"/>
</dbReference>
<gene>
    <name evidence="3" type="ORF">RM529_07150</name>
</gene>
<feature type="chain" id="PRO_5046667816" evidence="1">
    <location>
        <begin position="22"/>
        <end position="379"/>
    </location>
</feature>
<protein>
    <submittedName>
        <fullName evidence="3">SusE domain-containing protein</fullName>
    </submittedName>
</protein>
<comment type="caution">
    <text evidence="3">The sequence shown here is derived from an EMBL/GenBank/DDBJ whole genome shotgun (WGS) entry which is preliminary data.</text>
</comment>
<keyword evidence="4" id="KW-1185">Reference proteome</keyword>
<feature type="domain" description="SusE outer membrane protein" evidence="2">
    <location>
        <begin position="23"/>
        <end position="134"/>
    </location>
</feature>
<dbReference type="Pfam" id="PF14292">
    <property type="entry name" value="SusE"/>
    <property type="match status" value="1"/>
</dbReference>
<feature type="signal peptide" evidence="1">
    <location>
        <begin position="1"/>
        <end position="21"/>
    </location>
</feature>
<sequence length="379" mass="40759">MRKLTKIAIAFIAIVSLNACTEDDEFTFTAKEDPTGLMFTSSAEGSYTLSPANGDNLAERFVWNAVDFGVQTPVNYELQGAASESFEAMTVVAQGTETNGAVTVTEMMEFAEEAGLDNDPTTAEPNTGTIYFRVRAYVGSDGGNVVDQYSNVISVNVNLPEQSEEEDEDLPKIYVTGNFLAASGYGTDWTATDGVPIAAEAEGNTVYEGFVYMNVDAPQFKILQTNENFDGNLGDAGDADGVYTGVLETPGVNAGTPDGTGGYYLVNVDTGALTYELTETTWGVIGNATPSGWDSDTDMTYDPDTQTWSVTLELTEQEATDNGFKFRANDAWDLNLGDTDADGSLEFAGDNIGVPEDGNYTITLDLSNPRQYRYSISRN</sequence>
<dbReference type="CDD" id="cd12956">
    <property type="entry name" value="CBM_SusE-F_like"/>
    <property type="match status" value="1"/>
</dbReference>
<dbReference type="Gene3D" id="2.60.40.3620">
    <property type="match status" value="2"/>
</dbReference>
<dbReference type="EMBL" id="JAVRHP010000027">
    <property type="protein sequence ID" value="MDT0649915.1"/>
    <property type="molecule type" value="Genomic_DNA"/>
</dbReference>
<name>A0ABU3CVH2_9FLAO</name>
<dbReference type="InterPro" id="IPR025970">
    <property type="entry name" value="SusE"/>
</dbReference>
<dbReference type="Proteomes" id="UP001248819">
    <property type="component" value="Unassembled WGS sequence"/>
</dbReference>
<keyword evidence="1" id="KW-0732">Signal</keyword>
<reference evidence="3 4" key="1">
    <citation type="submission" date="2023-09" db="EMBL/GenBank/DDBJ databases">
        <authorList>
            <person name="Rey-Velasco X."/>
        </authorList>
    </citation>
    <scope>NUCLEOTIDE SEQUENCE [LARGE SCALE GENOMIC DNA]</scope>
    <source>
        <strain evidence="3 4">F297</strain>
    </source>
</reference>